<protein>
    <submittedName>
        <fullName evidence="2">Membrane protein</fullName>
    </submittedName>
</protein>
<dbReference type="Proteomes" id="UP001519271">
    <property type="component" value="Unassembled WGS sequence"/>
</dbReference>
<keyword evidence="3" id="KW-1185">Reference proteome</keyword>
<dbReference type="PANTHER" id="PTHR40076">
    <property type="entry name" value="MEMBRANE PROTEIN-RELATED"/>
    <property type="match status" value="1"/>
</dbReference>
<dbReference type="PANTHER" id="PTHR40076:SF1">
    <property type="entry name" value="MEMBRANE PROTEIN"/>
    <property type="match status" value="1"/>
</dbReference>
<dbReference type="Pfam" id="PF06161">
    <property type="entry name" value="DUF975"/>
    <property type="match status" value="1"/>
</dbReference>
<sequence length="253" mass="28242">MTWDRKEMKMRAKASLKGIFLMAGIAALIYMVLAGKNFIDVASTYSSDSINRSIEIGNFKWDFNVGEGMPGVVDKDFNWLLSLPYLWLGSLAGLAGLLISIFVGGPIVVGLSRYFLTVARNKDRADLGVLFSVFSDGSYMNIVSAVFITNLKIFLWTLLLIIPGIIKSYEYYYVPWILAENPAMKQKEAQELSSRMTFGSKSAMFVTDLSFIGWYMVSAFALGFLDPWVKAYATATFTEIYEVVSAPQTGTQY</sequence>
<name>A0ABS4G2R4_9CLOT</name>
<feature type="transmembrane region" description="Helical" evidence="1">
    <location>
        <begin position="85"/>
        <end position="115"/>
    </location>
</feature>
<keyword evidence="1" id="KW-0812">Transmembrane</keyword>
<dbReference type="EMBL" id="JAGGKC010000008">
    <property type="protein sequence ID" value="MBP1918782.1"/>
    <property type="molecule type" value="Genomic_DNA"/>
</dbReference>
<proteinExistence type="predicted"/>
<dbReference type="RefSeq" id="WP_209459006.1">
    <property type="nucleotide sequence ID" value="NZ_JAGGKC010000008.1"/>
</dbReference>
<dbReference type="InterPro" id="IPR010380">
    <property type="entry name" value="DUF975"/>
</dbReference>
<evidence type="ECO:0000313" key="2">
    <source>
        <dbReference type="EMBL" id="MBP1918782.1"/>
    </source>
</evidence>
<organism evidence="2 3">
    <name type="scientific">Youngiibacter multivorans</name>
    <dbReference type="NCBI Taxonomy" id="937251"/>
    <lineage>
        <taxon>Bacteria</taxon>
        <taxon>Bacillati</taxon>
        <taxon>Bacillota</taxon>
        <taxon>Clostridia</taxon>
        <taxon>Eubacteriales</taxon>
        <taxon>Clostridiaceae</taxon>
        <taxon>Youngiibacter</taxon>
    </lineage>
</organism>
<accession>A0ABS4G2R4</accession>
<feature type="transmembrane region" description="Helical" evidence="1">
    <location>
        <begin position="153"/>
        <end position="174"/>
    </location>
</feature>
<keyword evidence="1" id="KW-0472">Membrane</keyword>
<feature type="transmembrane region" description="Helical" evidence="1">
    <location>
        <begin position="203"/>
        <end position="225"/>
    </location>
</feature>
<comment type="caution">
    <text evidence="2">The sequence shown here is derived from an EMBL/GenBank/DDBJ whole genome shotgun (WGS) entry which is preliminary data.</text>
</comment>
<evidence type="ECO:0000256" key="1">
    <source>
        <dbReference type="SAM" id="Phobius"/>
    </source>
</evidence>
<reference evidence="2 3" key="1">
    <citation type="submission" date="2021-03" db="EMBL/GenBank/DDBJ databases">
        <title>Genomic Encyclopedia of Type Strains, Phase IV (KMG-IV): sequencing the most valuable type-strain genomes for metagenomic binning, comparative biology and taxonomic classification.</title>
        <authorList>
            <person name="Goeker M."/>
        </authorList>
    </citation>
    <scope>NUCLEOTIDE SEQUENCE [LARGE SCALE GENOMIC DNA]</scope>
    <source>
        <strain evidence="2 3">DSM 6139</strain>
    </source>
</reference>
<gene>
    <name evidence="2" type="ORF">J2Z34_001262</name>
</gene>
<evidence type="ECO:0000313" key="3">
    <source>
        <dbReference type="Proteomes" id="UP001519271"/>
    </source>
</evidence>
<keyword evidence="1" id="KW-1133">Transmembrane helix</keyword>